<evidence type="ECO:0000256" key="4">
    <source>
        <dbReference type="ARBA" id="ARBA00022840"/>
    </source>
</evidence>
<dbReference type="InterPro" id="IPR014016">
    <property type="entry name" value="UvrD-like_ATP-bd"/>
</dbReference>
<keyword evidence="2 5" id="KW-0378">Hydrolase</keyword>
<dbReference type="InterPro" id="IPR027417">
    <property type="entry name" value="P-loop_NTPase"/>
</dbReference>
<evidence type="ECO:0000313" key="7">
    <source>
        <dbReference type="EMBL" id="QEU84334.1"/>
    </source>
</evidence>
<evidence type="ECO:0000313" key="8">
    <source>
        <dbReference type="Proteomes" id="UP000327143"/>
    </source>
</evidence>
<evidence type="ECO:0000256" key="5">
    <source>
        <dbReference type="PROSITE-ProRule" id="PRU00560"/>
    </source>
</evidence>
<evidence type="ECO:0000259" key="6">
    <source>
        <dbReference type="PROSITE" id="PS51198"/>
    </source>
</evidence>
<proteinExistence type="predicted"/>
<dbReference type="SUPFAM" id="SSF52540">
    <property type="entry name" value="P-loop containing nucleoside triphosphate hydrolases"/>
    <property type="match status" value="1"/>
</dbReference>
<gene>
    <name evidence="7" type="ORF">CP969_06250</name>
</gene>
<keyword evidence="1 5" id="KW-0547">Nucleotide-binding</keyword>
<protein>
    <submittedName>
        <fullName evidence="7">AAA family ATPase</fullName>
    </submittedName>
</protein>
<dbReference type="Gene3D" id="3.40.50.300">
    <property type="entry name" value="P-loop containing nucleotide triphosphate hydrolases"/>
    <property type="match status" value="3"/>
</dbReference>
<name>A0ABX6AB96_STRVD</name>
<dbReference type="PANTHER" id="PTHR11070:SF45">
    <property type="entry name" value="DNA 3'-5' HELICASE"/>
    <property type="match status" value="1"/>
</dbReference>
<evidence type="ECO:0000256" key="2">
    <source>
        <dbReference type="ARBA" id="ARBA00022801"/>
    </source>
</evidence>
<dbReference type="EMBL" id="CP023700">
    <property type="protein sequence ID" value="QEU84334.1"/>
    <property type="molecule type" value="Genomic_DNA"/>
</dbReference>
<evidence type="ECO:0000256" key="1">
    <source>
        <dbReference type="ARBA" id="ARBA00022741"/>
    </source>
</evidence>
<feature type="domain" description="UvrD-like helicase ATP-binding" evidence="6">
    <location>
        <begin position="195"/>
        <end position="609"/>
    </location>
</feature>
<keyword evidence="3 5" id="KW-0347">Helicase</keyword>
<evidence type="ECO:0000256" key="3">
    <source>
        <dbReference type="ARBA" id="ARBA00022806"/>
    </source>
</evidence>
<accession>A0ABX6AB96</accession>
<organism evidence="7 8">
    <name type="scientific">Streptomyces viridosporus T7A</name>
    <dbReference type="NCBI Taxonomy" id="665577"/>
    <lineage>
        <taxon>Bacteria</taxon>
        <taxon>Bacillati</taxon>
        <taxon>Actinomycetota</taxon>
        <taxon>Actinomycetes</taxon>
        <taxon>Kitasatosporales</taxon>
        <taxon>Streptomycetaceae</taxon>
        <taxon>Streptomyces</taxon>
    </lineage>
</organism>
<keyword evidence="8" id="KW-1185">Reference proteome</keyword>
<feature type="binding site" evidence="5">
    <location>
        <begin position="216"/>
        <end position="223"/>
    </location>
    <ligand>
        <name>ATP</name>
        <dbReference type="ChEBI" id="CHEBI:30616"/>
    </ligand>
</feature>
<dbReference type="NCBIfam" id="NF041254">
    <property type="entry name" value="motor_HelR"/>
    <property type="match status" value="1"/>
</dbReference>
<sequence length="729" mass="79570">MNPLTTSAFDLPDRLSPKADPALIADDEQHFAAVAECLEQSVAEVSDRLGVLRRAPGGTGREAMDRDVEIHRLTARLRVLRRFGLDLCLGRMVGADGSGPVYVGRLGLTDGAGRRLLLDWRSPAAEPFFGATHARPMGLASRRRYRWTRGRISDYWDEVFVPDGFAGHAALDDQSAFIASLGSSRSPRMRDVLGTIQADQDAVIRAGSRGTLVVDGGPGTGKTVVALHRAAYLLHCDPRVGHRRGGVLFVGPHRPYLEYVSDVLPSLGEEGVRTCVLRDLVAEGASAGTEADPEVARLKSSADLVRAIETAVRFYEEPPAEGMTVTTHWSDVRLSADDWAAAFEAAEPGTPHNEARDQVWEELLTILVAKHDDEAWAQDGDVPADLLRRSLARNRELVTAFDRAWPLLEATDLVEDLWSVPAYLRRCAPWLGPDEVRKLRRADPRAWTVSDLPLLDAARQRLGDPETARRRRRREALVAARHERMAQVVDNLIDAAVDSGADGDDGEGLVTMLRGEDARVSLVDESELPVADPDLLAGPFAHVVVDEAQELTDAEWQMLLLRCPSRSFTVVGDRAQARHGFTESWRERLERVGLDRIEVASLSINYRTPEEVMAEAEPVVRAVLPDANVPVSVRGSGVPVVHGSVAELDSVLDTWLAAHGDGTACVIGAPAFRATSRVRSLTPELSKGLEFDLVVLVDPEAFGEGVEGAVDRYVAMTRATRQLVVLTSP</sequence>
<reference evidence="7 8" key="1">
    <citation type="submission" date="2017-09" db="EMBL/GenBank/DDBJ databases">
        <authorList>
            <person name="Lee N."/>
            <person name="Cho B.-K."/>
        </authorList>
    </citation>
    <scope>NUCLEOTIDE SEQUENCE [LARGE SCALE GENOMIC DNA]</scope>
    <source>
        <strain evidence="7 8">ATCC 39115</strain>
    </source>
</reference>
<dbReference type="PROSITE" id="PS51198">
    <property type="entry name" value="UVRD_HELICASE_ATP_BIND"/>
    <property type="match status" value="1"/>
</dbReference>
<dbReference type="Proteomes" id="UP000327143">
    <property type="component" value="Chromosome"/>
</dbReference>
<dbReference type="InterPro" id="IPR000212">
    <property type="entry name" value="DNA_helicase_UvrD/REP"/>
</dbReference>
<dbReference type="RefSeq" id="WP_016827454.1">
    <property type="nucleotide sequence ID" value="NZ_CP023700.1"/>
</dbReference>
<dbReference type="PANTHER" id="PTHR11070">
    <property type="entry name" value="UVRD / RECB / PCRA DNA HELICASE FAMILY MEMBER"/>
    <property type="match status" value="1"/>
</dbReference>
<keyword evidence="4 5" id="KW-0067">ATP-binding</keyword>